<keyword evidence="2" id="KW-0677">Repeat</keyword>
<dbReference type="InterPro" id="IPR046342">
    <property type="entry name" value="CBS_dom_sf"/>
</dbReference>
<evidence type="ECO:0000313" key="9">
    <source>
        <dbReference type="Proteomes" id="UP000787635"/>
    </source>
</evidence>
<accession>A0ABX1E4R9</accession>
<dbReference type="EMBL" id="JAAVNE010000022">
    <property type="protein sequence ID" value="NKC32081.1"/>
    <property type="molecule type" value="Genomic_DNA"/>
</dbReference>
<dbReference type="InterPro" id="IPR046348">
    <property type="entry name" value="SIS_dom_sf"/>
</dbReference>
<gene>
    <name evidence="8" type="ORF">HEQ75_14545</name>
</gene>
<dbReference type="PROSITE" id="PS51464">
    <property type="entry name" value="SIS"/>
    <property type="match status" value="1"/>
</dbReference>
<evidence type="ECO:0000256" key="4">
    <source>
        <dbReference type="PIRNR" id="PIRNR004692"/>
    </source>
</evidence>
<feature type="domain" description="SIS" evidence="7">
    <location>
        <begin position="43"/>
        <end position="186"/>
    </location>
</feature>
<dbReference type="GO" id="GO:0016853">
    <property type="term" value="F:isomerase activity"/>
    <property type="evidence" value="ECO:0007669"/>
    <property type="project" value="UniProtKB-KW"/>
</dbReference>
<feature type="domain" description="CBS" evidence="6">
    <location>
        <begin position="211"/>
        <end position="269"/>
    </location>
</feature>
<evidence type="ECO:0000313" key="8">
    <source>
        <dbReference type="EMBL" id="NKC32081.1"/>
    </source>
</evidence>
<dbReference type="PANTHER" id="PTHR42745">
    <property type="match status" value="1"/>
</dbReference>
<dbReference type="SMART" id="SM00116">
    <property type="entry name" value="CBS"/>
    <property type="match status" value="2"/>
</dbReference>
<dbReference type="InterPro" id="IPR035474">
    <property type="entry name" value="SIS_Kpsf"/>
</dbReference>
<name>A0ABX1E4R9_9PROT</name>
<keyword evidence="8" id="KW-0413">Isomerase</keyword>
<dbReference type="NCBIfam" id="TIGR00393">
    <property type="entry name" value="kpsF"/>
    <property type="match status" value="1"/>
</dbReference>
<feature type="domain" description="CBS" evidence="6">
    <location>
        <begin position="277"/>
        <end position="329"/>
    </location>
</feature>
<dbReference type="InterPro" id="IPR004800">
    <property type="entry name" value="KdsD/KpsF-type"/>
</dbReference>
<sequence>MTMDQTDMASRETMLRTVALEADGLRALHAELGGSLGEALLRTVRLIMARPGRVIVTGMGKSGHVGRKITATLASTGTPAYFVHPGEASHGDLGMIAREDLVLALSWSGEAPELADIIAYTRRFDVPLVALTSRAESALGSAADICLLLPRAPEACPNGLAPTTSTTMQLALGDALAMCLLEARGFTSADFRDYHPGGKLGARLKRARDLMHGKEELPLVPETASLQQAVVEMTSRRFGVTGVVDEAGRLVGVLTDGDLRRAFQRGTALEQPVGGAMTRQPRTTTPETLAADLLGQMNETRITSIFALDEAGIPVGVLHIHDLLRAGIA</sequence>
<dbReference type="PANTHER" id="PTHR42745:SF1">
    <property type="entry name" value="ARABINOSE 5-PHOSPHATE ISOMERASE KDSD"/>
    <property type="match status" value="1"/>
</dbReference>
<dbReference type="SUPFAM" id="SSF53697">
    <property type="entry name" value="SIS domain"/>
    <property type="match status" value="1"/>
</dbReference>
<dbReference type="PIRSF" id="PIRSF004692">
    <property type="entry name" value="KdsD_KpsF"/>
    <property type="match status" value="1"/>
</dbReference>
<dbReference type="CDD" id="cd04604">
    <property type="entry name" value="CBS_pair_SIS_assoc"/>
    <property type="match status" value="1"/>
</dbReference>
<evidence type="ECO:0000256" key="5">
    <source>
        <dbReference type="PROSITE-ProRule" id="PRU00703"/>
    </source>
</evidence>
<organism evidence="8 9">
    <name type="scientific">Falsiroseomonas selenitidurans</name>
    <dbReference type="NCBI Taxonomy" id="2716335"/>
    <lineage>
        <taxon>Bacteria</taxon>
        <taxon>Pseudomonadati</taxon>
        <taxon>Pseudomonadota</taxon>
        <taxon>Alphaproteobacteria</taxon>
        <taxon>Acetobacterales</taxon>
        <taxon>Roseomonadaceae</taxon>
        <taxon>Falsiroseomonas</taxon>
    </lineage>
</organism>
<dbReference type="InterPro" id="IPR000644">
    <property type="entry name" value="CBS_dom"/>
</dbReference>
<comment type="similarity">
    <text evidence="1 4">Belongs to the SIS family. GutQ/KpsF subfamily.</text>
</comment>
<comment type="caution">
    <text evidence="8">The sequence shown here is derived from an EMBL/GenBank/DDBJ whole genome shotgun (WGS) entry which is preliminary data.</text>
</comment>
<evidence type="ECO:0000259" key="6">
    <source>
        <dbReference type="PROSITE" id="PS51371"/>
    </source>
</evidence>
<proteinExistence type="inferred from homology"/>
<dbReference type="InterPro" id="IPR001347">
    <property type="entry name" value="SIS_dom"/>
</dbReference>
<keyword evidence="3 5" id="KW-0129">CBS domain</keyword>
<dbReference type="InterPro" id="IPR050986">
    <property type="entry name" value="GutQ/KpsF_isomerases"/>
</dbReference>
<keyword evidence="9" id="KW-1185">Reference proteome</keyword>
<dbReference type="Pfam" id="PF01380">
    <property type="entry name" value="SIS"/>
    <property type="match status" value="1"/>
</dbReference>
<reference evidence="8 9" key="1">
    <citation type="submission" date="2020-03" db="EMBL/GenBank/DDBJ databases">
        <title>Roseomonas selenitidurans sp. nov. isolated from urban soil.</title>
        <authorList>
            <person name="Liu H."/>
        </authorList>
    </citation>
    <scope>NUCLEOTIDE SEQUENCE [LARGE SCALE GENOMIC DNA]</scope>
    <source>
        <strain evidence="8 9">BU-1</strain>
    </source>
</reference>
<evidence type="ECO:0000256" key="2">
    <source>
        <dbReference type="ARBA" id="ARBA00022737"/>
    </source>
</evidence>
<dbReference type="Proteomes" id="UP000787635">
    <property type="component" value="Unassembled WGS sequence"/>
</dbReference>
<dbReference type="Pfam" id="PF00571">
    <property type="entry name" value="CBS"/>
    <property type="match status" value="2"/>
</dbReference>
<protein>
    <submittedName>
        <fullName evidence="8">KpsF/GutQ family sugar-phosphate isomerase</fullName>
    </submittedName>
</protein>
<dbReference type="PROSITE" id="PS51371">
    <property type="entry name" value="CBS"/>
    <property type="match status" value="2"/>
</dbReference>
<evidence type="ECO:0000259" key="7">
    <source>
        <dbReference type="PROSITE" id="PS51464"/>
    </source>
</evidence>
<evidence type="ECO:0000256" key="3">
    <source>
        <dbReference type="ARBA" id="ARBA00023122"/>
    </source>
</evidence>
<dbReference type="RefSeq" id="WP_168031795.1">
    <property type="nucleotide sequence ID" value="NZ_JAAVNE010000022.1"/>
</dbReference>
<evidence type="ECO:0000256" key="1">
    <source>
        <dbReference type="ARBA" id="ARBA00008165"/>
    </source>
</evidence>
<dbReference type="CDD" id="cd05014">
    <property type="entry name" value="SIS_Kpsf"/>
    <property type="match status" value="1"/>
</dbReference>
<dbReference type="Gene3D" id="3.10.580.10">
    <property type="entry name" value="CBS-domain"/>
    <property type="match status" value="1"/>
</dbReference>
<dbReference type="Gene3D" id="3.40.50.10490">
    <property type="entry name" value="Glucose-6-phosphate isomerase like protein, domain 1"/>
    <property type="match status" value="1"/>
</dbReference>